<dbReference type="HOGENOM" id="CLU_1539858_0_0_1"/>
<accession>M1W8D4</accession>
<evidence type="ECO:0000256" key="1">
    <source>
        <dbReference type="SAM" id="MobiDB-lite"/>
    </source>
</evidence>
<sequence>MASSQDEFPSPEEIAPTTHHAITSELPQSIRRFDKEISSEWKRGLERFREDFQKWPLRLFIEANAGVRLCLRDLLQKKGIETKKGSGDSVPKILYEIIKFGNTNTTALSSPIRPITPAHPVNETQPIQTTQQIFQRMMQEWPNPLGLSAQSPLGKGIRPVTCDEAIFVFVVKQG</sequence>
<dbReference type="OrthoDB" id="10502196at2759"/>
<dbReference type="EMBL" id="CAGA01000034">
    <property type="protein sequence ID" value="CCE31805.1"/>
    <property type="molecule type" value="Genomic_DNA"/>
</dbReference>
<comment type="caution">
    <text evidence="2">The sequence shown here is derived from an EMBL/GenBank/DDBJ whole genome shotgun (WGS) entry which is preliminary data.</text>
</comment>
<reference evidence="2 3" key="1">
    <citation type="journal article" date="2013" name="PLoS Genet.">
        <title>Plant-symbiotic fungi as chemical engineers: Multi-genome analysis of the Clavicipitaceae reveals dynamics of alkaloid loci.</title>
        <authorList>
            <person name="Schardl C.L."/>
            <person name="Young C.A."/>
            <person name="Hesse U."/>
            <person name="Amyotte S.G."/>
            <person name="Andreeva K."/>
            <person name="Calie P.J."/>
            <person name="Fleetwood D.J."/>
            <person name="Haws D.C."/>
            <person name="Moore N."/>
            <person name="Oeser B."/>
            <person name="Panaccione D.G."/>
            <person name="Schweri K.K."/>
            <person name="Voisey C.R."/>
            <person name="Farman M.L."/>
            <person name="Jaromczyk J.W."/>
            <person name="Roe B.A."/>
            <person name="O'Sullivan D.M."/>
            <person name="Scott B."/>
            <person name="Tudzynski P."/>
            <person name="An Z."/>
            <person name="Arnaoudova E.G."/>
            <person name="Bullock C.T."/>
            <person name="Charlton N.D."/>
            <person name="Chen L."/>
            <person name="Cox M."/>
            <person name="Dinkins R.D."/>
            <person name="Florea S."/>
            <person name="Glenn A.E."/>
            <person name="Gordon A."/>
            <person name="Gueldener U."/>
            <person name="Harris D.R."/>
            <person name="Hollin W."/>
            <person name="Jaromczyk J."/>
            <person name="Johnson R.D."/>
            <person name="Khan A.K."/>
            <person name="Leistner E."/>
            <person name="Leuchtmann A."/>
            <person name="Li C."/>
            <person name="Liu J."/>
            <person name="Liu J."/>
            <person name="Liu M."/>
            <person name="Mace W."/>
            <person name="Machado C."/>
            <person name="Nagabhyru P."/>
            <person name="Pan J."/>
            <person name="Schmid J."/>
            <person name="Sugawara K."/>
            <person name="Steiner U."/>
            <person name="Takach J.E."/>
            <person name="Tanaka E."/>
            <person name="Webb J.S."/>
            <person name="Wilson E.V."/>
            <person name="Wiseman J.L."/>
            <person name="Yoshida R."/>
            <person name="Zeng Z."/>
        </authorList>
    </citation>
    <scope>NUCLEOTIDE SEQUENCE [LARGE SCALE GENOMIC DNA]</scope>
    <source>
        <strain evidence="2 3">20.1</strain>
    </source>
</reference>
<dbReference type="AlphaFoldDB" id="M1W8D4"/>
<organism evidence="2 3">
    <name type="scientific">Claviceps purpurea (strain 20.1)</name>
    <name type="common">Ergot fungus</name>
    <name type="synonym">Sphacelia segetum</name>
    <dbReference type="NCBI Taxonomy" id="1111077"/>
    <lineage>
        <taxon>Eukaryota</taxon>
        <taxon>Fungi</taxon>
        <taxon>Dikarya</taxon>
        <taxon>Ascomycota</taxon>
        <taxon>Pezizomycotina</taxon>
        <taxon>Sordariomycetes</taxon>
        <taxon>Hypocreomycetidae</taxon>
        <taxon>Hypocreales</taxon>
        <taxon>Clavicipitaceae</taxon>
        <taxon>Claviceps</taxon>
    </lineage>
</organism>
<feature type="region of interest" description="Disordered" evidence="1">
    <location>
        <begin position="1"/>
        <end position="21"/>
    </location>
</feature>
<evidence type="ECO:0000313" key="2">
    <source>
        <dbReference type="EMBL" id="CCE31805.1"/>
    </source>
</evidence>
<proteinExistence type="predicted"/>
<protein>
    <submittedName>
        <fullName evidence="2">Uncharacterized protein</fullName>
    </submittedName>
</protein>
<keyword evidence="3" id="KW-1185">Reference proteome</keyword>
<dbReference type="Proteomes" id="UP000016801">
    <property type="component" value="Unassembled WGS sequence"/>
</dbReference>
<name>M1W8D4_CLAP2</name>
<gene>
    <name evidence="2" type="ORF">CPUR_05660</name>
</gene>
<dbReference type="VEuPathDB" id="FungiDB:CPUR_05660"/>
<evidence type="ECO:0000313" key="3">
    <source>
        <dbReference type="Proteomes" id="UP000016801"/>
    </source>
</evidence>